<dbReference type="GO" id="GO:0019433">
    <property type="term" value="P:triglyceride catabolic process"/>
    <property type="evidence" value="ECO:0007669"/>
    <property type="project" value="TreeGrafter"/>
</dbReference>
<dbReference type="OrthoDB" id="197155at2759"/>
<feature type="compositionally biased region" description="Low complexity" evidence="3">
    <location>
        <begin position="43"/>
        <end position="60"/>
    </location>
</feature>
<dbReference type="GO" id="GO:0016020">
    <property type="term" value="C:membrane"/>
    <property type="evidence" value="ECO:0007669"/>
    <property type="project" value="TreeGrafter"/>
</dbReference>
<keyword evidence="1 2" id="KW-0443">Lipid metabolism</keyword>
<dbReference type="EMBL" id="CANHGI010000003">
    <property type="protein sequence ID" value="CAI5444800.1"/>
    <property type="molecule type" value="Genomic_DNA"/>
</dbReference>
<sequence length="322" mass="35659">MASNNSNNFNTLRKLSDVTFDNEEKKPARTSPPRSPHTEKPSKTPTTTSTTTTTTTTTTKSLDDGDVAISLGGCGFLGVYQLGAIKMIYQHGKKLMDRTVRYAGCSSGSLAAAMLLLCPEKIDEALQNMYDVAEEINNHTLGVMKPGLIISQRLRTGMENVLPQDISKAQNRLYVSVTKLMKLENELISSFESREHLIDVLLASCHHPLWSNGIKGPQSPVLNGENYIDGGYTKLIPTFSDITTVTISAYASDASICPIEKSIFNDDTTCRVMNHNMKISFANLRRVKLSLLPPPKEELVKYYELGAEDAKQFLIRNNVYNE</sequence>
<dbReference type="GO" id="GO:0005737">
    <property type="term" value="C:cytoplasm"/>
    <property type="evidence" value="ECO:0007669"/>
    <property type="project" value="TreeGrafter"/>
</dbReference>
<evidence type="ECO:0000259" key="4">
    <source>
        <dbReference type="PROSITE" id="PS51635"/>
    </source>
</evidence>
<reference evidence="5" key="1">
    <citation type="submission" date="2022-11" db="EMBL/GenBank/DDBJ databases">
        <authorList>
            <person name="Kikuchi T."/>
        </authorList>
    </citation>
    <scope>NUCLEOTIDE SEQUENCE</scope>
    <source>
        <strain evidence="5">PS1010</strain>
    </source>
</reference>
<organism evidence="5 6">
    <name type="scientific">Caenorhabditis angaria</name>
    <dbReference type="NCBI Taxonomy" id="860376"/>
    <lineage>
        <taxon>Eukaryota</taxon>
        <taxon>Metazoa</taxon>
        <taxon>Ecdysozoa</taxon>
        <taxon>Nematoda</taxon>
        <taxon>Chromadorea</taxon>
        <taxon>Rhabditida</taxon>
        <taxon>Rhabditina</taxon>
        <taxon>Rhabditomorpha</taxon>
        <taxon>Rhabditoidea</taxon>
        <taxon>Rhabditidae</taxon>
        <taxon>Peloderinae</taxon>
        <taxon>Caenorhabditis</taxon>
    </lineage>
</organism>
<feature type="active site" description="Nucleophile" evidence="2">
    <location>
        <position position="106"/>
    </location>
</feature>
<feature type="domain" description="PNPLA" evidence="4">
    <location>
        <begin position="69"/>
        <end position="242"/>
    </location>
</feature>
<dbReference type="PANTHER" id="PTHR12406:SF21">
    <property type="entry name" value="PNPLA DOMAIN-CONTAINING PROTEIN"/>
    <property type="match status" value="1"/>
</dbReference>
<dbReference type="Pfam" id="PF01734">
    <property type="entry name" value="Patatin"/>
    <property type="match status" value="1"/>
</dbReference>
<evidence type="ECO:0000313" key="5">
    <source>
        <dbReference type="EMBL" id="CAI5444800.1"/>
    </source>
</evidence>
<keyword evidence="2" id="KW-0378">Hydrolase</keyword>
<feature type="region of interest" description="Disordered" evidence="3">
    <location>
        <begin position="1"/>
        <end position="62"/>
    </location>
</feature>
<dbReference type="Gene3D" id="3.40.1090.10">
    <property type="entry name" value="Cytosolic phospholipase A2 catalytic domain"/>
    <property type="match status" value="1"/>
</dbReference>
<feature type="short sequence motif" description="GXSXG" evidence="2">
    <location>
        <begin position="104"/>
        <end position="108"/>
    </location>
</feature>
<dbReference type="InterPro" id="IPR033562">
    <property type="entry name" value="PLPL"/>
</dbReference>
<dbReference type="InterPro" id="IPR002641">
    <property type="entry name" value="PNPLA_dom"/>
</dbReference>
<feature type="compositionally biased region" description="Polar residues" evidence="3">
    <location>
        <begin position="1"/>
        <end position="13"/>
    </location>
</feature>
<dbReference type="GO" id="GO:0055088">
    <property type="term" value="P:lipid homeostasis"/>
    <property type="evidence" value="ECO:0007669"/>
    <property type="project" value="TreeGrafter"/>
</dbReference>
<name>A0A9P1IGU3_9PELO</name>
<dbReference type="Proteomes" id="UP001152747">
    <property type="component" value="Unassembled WGS sequence"/>
</dbReference>
<dbReference type="SUPFAM" id="SSF52151">
    <property type="entry name" value="FabD/lysophospholipase-like"/>
    <property type="match status" value="1"/>
</dbReference>
<feature type="active site" description="Proton acceptor" evidence="2">
    <location>
        <position position="229"/>
    </location>
</feature>
<evidence type="ECO:0000256" key="1">
    <source>
        <dbReference type="ARBA" id="ARBA00023098"/>
    </source>
</evidence>
<gene>
    <name evidence="5" type="ORF">CAMP_LOCUS7437</name>
</gene>
<feature type="short sequence motif" description="GXGXXG" evidence="2">
    <location>
        <begin position="73"/>
        <end position="78"/>
    </location>
</feature>
<dbReference type="PANTHER" id="PTHR12406">
    <property type="entry name" value="CALCIUM-INDEPENDENT PHOSPHOLIPASE A2 IPLA2 -RELATED"/>
    <property type="match status" value="1"/>
</dbReference>
<keyword evidence="6" id="KW-1185">Reference proteome</keyword>
<comment type="caution">
    <text evidence="5">The sequence shown here is derived from an EMBL/GenBank/DDBJ whole genome shotgun (WGS) entry which is preliminary data.</text>
</comment>
<evidence type="ECO:0000256" key="2">
    <source>
        <dbReference type="PROSITE-ProRule" id="PRU01161"/>
    </source>
</evidence>
<dbReference type="InterPro" id="IPR016035">
    <property type="entry name" value="Acyl_Trfase/lysoPLipase"/>
</dbReference>
<dbReference type="AlphaFoldDB" id="A0A9P1IGU3"/>
<keyword evidence="2" id="KW-0442">Lipid degradation</keyword>
<accession>A0A9P1IGU3</accession>
<evidence type="ECO:0000313" key="6">
    <source>
        <dbReference type="Proteomes" id="UP001152747"/>
    </source>
</evidence>
<protein>
    <recommendedName>
        <fullName evidence="4">PNPLA domain-containing protein</fullName>
    </recommendedName>
</protein>
<proteinExistence type="predicted"/>
<dbReference type="PROSITE" id="PS51635">
    <property type="entry name" value="PNPLA"/>
    <property type="match status" value="1"/>
</dbReference>
<feature type="short sequence motif" description="DGA/G" evidence="2">
    <location>
        <begin position="229"/>
        <end position="231"/>
    </location>
</feature>
<dbReference type="GO" id="GO:0004806">
    <property type="term" value="F:triacylglycerol lipase activity"/>
    <property type="evidence" value="ECO:0007669"/>
    <property type="project" value="TreeGrafter"/>
</dbReference>
<evidence type="ECO:0000256" key="3">
    <source>
        <dbReference type="SAM" id="MobiDB-lite"/>
    </source>
</evidence>
<dbReference type="GO" id="GO:0005811">
    <property type="term" value="C:lipid droplet"/>
    <property type="evidence" value="ECO:0007669"/>
    <property type="project" value="TreeGrafter"/>
</dbReference>